<feature type="compositionally biased region" description="Basic residues" evidence="7">
    <location>
        <begin position="1"/>
        <end position="17"/>
    </location>
</feature>
<proteinExistence type="inferred from homology"/>
<sequence>MPRPAAKHHQPFRKRPAPAKNREEPSSDDDSPEQLTKDEQRALKRFKAGMDDDGSDATNDDSGPEEVDIGGGRQGDEEDETGEDEEEDDSDDSTGEGDHSDDDDRTLEEQVADVPFEVLEALRQDGRGLAAEAADKGTCEAEGEVRDPRFDSTSGPPPTDTFRRRYAFLYNESLPQEKSELQAKIKKEKNPKFKAQLQ</sequence>
<feature type="region of interest" description="Disordered" evidence="7">
    <location>
        <begin position="1"/>
        <end position="115"/>
    </location>
</feature>
<keyword evidence="4 6" id="KW-0698">rRNA processing</keyword>
<dbReference type="GO" id="GO:0000462">
    <property type="term" value="P:maturation of SSU-rRNA from tricistronic rRNA transcript (SSU-rRNA, 5.8S rRNA, LSU-rRNA)"/>
    <property type="evidence" value="ECO:0007669"/>
    <property type="project" value="TreeGrafter"/>
</dbReference>
<dbReference type="OrthoDB" id="448446at2759"/>
<dbReference type="KEGG" id="vcn:VOLCADRAFT_101143"/>
<dbReference type="GO" id="GO:0005730">
    <property type="term" value="C:nucleolus"/>
    <property type="evidence" value="ECO:0007669"/>
    <property type="project" value="UniProtKB-SubCell"/>
</dbReference>
<feature type="compositionally biased region" description="Basic and acidic residues" evidence="7">
    <location>
        <begin position="133"/>
        <end position="150"/>
    </location>
</feature>
<evidence type="ECO:0000256" key="6">
    <source>
        <dbReference type="RuleBase" id="RU368027"/>
    </source>
</evidence>
<evidence type="ECO:0000256" key="1">
    <source>
        <dbReference type="ARBA" id="ARBA00004604"/>
    </source>
</evidence>
<feature type="non-terminal residue" evidence="8">
    <location>
        <position position="198"/>
    </location>
</feature>
<comment type="function">
    <text evidence="6">Component of the 90S pre-ribosome involved in the maturation of rRNAs. Required for early cleavages of the pre-RNAs in the 40S ribosomal subunit maturation pathway.</text>
</comment>
<dbReference type="PANTHER" id="PTHR21738">
    <property type="entry name" value="RIBOSOMAL RNA PROCESSING PROTEIN 36 HOMOLOG"/>
    <property type="match status" value="1"/>
</dbReference>
<evidence type="ECO:0000256" key="2">
    <source>
        <dbReference type="ARBA" id="ARBA00009418"/>
    </source>
</evidence>
<dbReference type="GO" id="GO:0030686">
    <property type="term" value="C:90S preribosome"/>
    <property type="evidence" value="ECO:0007669"/>
    <property type="project" value="TreeGrafter"/>
</dbReference>
<feature type="compositionally biased region" description="Acidic residues" evidence="7">
    <location>
        <begin position="51"/>
        <end position="68"/>
    </location>
</feature>
<feature type="compositionally biased region" description="Acidic residues" evidence="7">
    <location>
        <begin position="76"/>
        <end position="106"/>
    </location>
</feature>
<evidence type="ECO:0000313" key="9">
    <source>
        <dbReference type="Proteomes" id="UP000001058"/>
    </source>
</evidence>
<gene>
    <name evidence="8" type="ORF">VOLCADRAFT_101143</name>
</gene>
<keyword evidence="9" id="KW-1185">Reference proteome</keyword>
<evidence type="ECO:0000313" key="8">
    <source>
        <dbReference type="EMBL" id="EFJ39293.1"/>
    </source>
</evidence>
<dbReference type="RefSeq" id="XP_002959643.1">
    <property type="nucleotide sequence ID" value="XM_002959597.1"/>
</dbReference>
<dbReference type="GeneID" id="9614524"/>
<organism evidence="9">
    <name type="scientific">Volvox carteri f. nagariensis</name>
    <dbReference type="NCBI Taxonomy" id="3068"/>
    <lineage>
        <taxon>Eukaryota</taxon>
        <taxon>Viridiplantae</taxon>
        <taxon>Chlorophyta</taxon>
        <taxon>core chlorophytes</taxon>
        <taxon>Chlorophyceae</taxon>
        <taxon>CS clade</taxon>
        <taxon>Chlamydomonadales</taxon>
        <taxon>Volvocaceae</taxon>
        <taxon>Volvox</taxon>
    </lineage>
</organism>
<keyword evidence="3 6" id="KW-0690">Ribosome biogenesis</keyword>
<protein>
    <recommendedName>
        <fullName evidence="6">rRNA biogenesis protein RRP36</fullName>
    </recommendedName>
</protein>
<dbReference type="EMBL" id="GL378713">
    <property type="protein sequence ID" value="EFJ39293.1"/>
    <property type="molecule type" value="Genomic_DNA"/>
</dbReference>
<dbReference type="Pfam" id="PF06102">
    <property type="entry name" value="RRP36"/>
    <property type="match status" value="1"/>
</dbReference>
<evidence type="ECO:0000256" key="7">
    <source>
        <dbReference type="SAM" id="MobiDB-lite"/>
    </source>
</evidence>
<reference evidence="8 9" key="1">
    <citation type="journal article" date="2010" name="Science">
        <title>Genomic analysis of organismal complexity in the multicellular green alga Volvox carteri.</title>
        <authorList>
            <person name="Prochnik S.E."/>
            <person name="Umen J."/>
            <person name="Nedelcu A.M."/>
            <person name="Hallmann A."/>
            <person name="Miller S.M."/>
            <person name="Nishii I."/>
            <person name="Ferris P."/>
            <person name="Kuo A."/>
            <person name="Mitros T."/>
            <person name="Fritz-Laylin L.K."/>
            <person name="Hellsten U."/>
            <person name="Chapman J."/>
            <person name="Simakov O."/>
            <person name="Rensing S.A."/>
            <person name="Terry A."/>
            <person name="Pangilinan J."/>
            <person name="Kapitonov V."/>
            <person name="Jurka J."/>
            <person name="Salamov A."/>
            <person name="Shapiro H."/>
            <person name="Schmutz J."/>
            <person name="Grimwood J."/>
            <person name="Lindquist E."/>
            <person name="Lucas S."/>
            <person name="Grigoriev I.V."/>
            <person name="Schmitt R."/>
            <person name="Kirk D."/>
            <person name="Rokhsar D.S."/>
        </authorList>
    </citation>
    <scope>NUCLEOTIDE SEQUENCE [LARGE SCALE GENOMIC DNA]</scope>
    <source>
        <strain evidence="9">f. Nagariensis / Eve</strain>
    </source>
</reference>
<dbReference type="AlphaFoldDB" id="D8ULV6"/>
<dbReference type="InParanoid" id="D8ULV6"/>
<name>D8ULV6_VOLCA</name>
<evidence type="ECO:0000256" key="3">
    <source>
        <dbReference type="ARBA" id="ARBA00022517"/>
    </source>
</evidence>
<comment type="subunit">
    <text evidence="6">Associates with 90S and pre-40S pre-ribosomal particles.</text>
</comment>
<accession>D8ULV6</accession>
<comment type="similarity">
    <text evidence="2 6">Belongs to the RRP36 family.</text>
</comment>
<feature type="region of interest" description="Disordered" evidence="7">
    <location>
        <begin position="132"/>
        <end position="162"/>
    </location>
</feature>
<evidence type="ECO:0000256" key="5">
    <source>
        <dbReference type="ARBA" id="ARBA00023242"/>
    </source>
</evidence>
<evidence type="ECO:0000256" key="4">
    <source>
        <dbReference type="ARBA" id="ARBA00022552"/>
    </source>
</evidence>
<dbReference type="PANTHER" id="PTHR21738:SF0">
    <property type="entry name" value="RIBOSOMAL RNA PROCESSING PROTEIN 36 HOMOLOG"/>
    <property type="match status" value="1"/>
</dbReference>
<keyword evidence="6" id="KW-0687">Ribonucleoprotein</keyword>
<dbReference type="Proteomes" id="UP000001058">
    <property type="component" value="Unassembled WGS sequence"/>
</dbReference>
<comment type="subcellular location">
    <subcellularLocation>
        <location evidence="1 6">Nucleus</location>
        <location evidence="1 6">Nucleolus</location>
    </subcellularLocation>
</comment>
<dbReference type="STRING" id="3068.D8ULV6"/>
<keyword evidence="5 6" id="KW-0539">Nucleus</keyword>
<dbReference type="InterPro" id="IPR009292">
    <property type="entry name" value="RRP36"/>
</dbReference>